<evidence type="ECO:0000313" key="2">
    <source>
        <dbReference type="Proteomes" id="UP000265692"/>
    </source>
</evidence>
<dbReference type="RefSeq" id="WP_118875858.1">
    <property type="nucleotide sequence ID" value="NZ_QWEI01000003.1"/>
</dbReference>
<dbReference type="Proteomes" id="UP000265692">
    <property type="component" value="Unassembled WGS sequence"/>
</dbReference>
<dbReference type="AlphaFoldDB" id="A0A396S8P7"/>
<proteinExistence type="predicted"/>
<accession>A0A396S8P7</accession>
<organism evidence="1 2">
    <name type="scientific">Ureibacillus yapensis</name>
    <dbReference type="NCBI Taxonomy" id="2304605"/>
    <lineage>
        <taxon>Bacteria</taxon>
        <taxon>Bacillati</taxon>
        <taxon>Bacillota</taxon>
        <taxon>Bacilli</taxon>
        <taxon>Bacillales</taxon>
        <taxon>Caryophanaceae</taxon>
        <taxon>Ureibacillus</taxon>
    </lineage>
</organism>
<dbReference type="EMBL" id="QWEI01000003">
    <property type="protein sequence ID" value="RHW37469.1"/>
    <property type="molecule type" value="Genomic_DNA"/>
</dbReference>
<comment type="caution">
    <text evidence="1">The sequence shown here is derived from an EMBL/GenBank/DDBJ whole genome shotgun (WGS) entry which is preliminary data.</text>
</comment>
<sequence>MDLNPVWTIFNKVYEELMIYNRKNLVSTIYKNNHPSDVLQRLKEELDYSRIQYYETEDHLVCYLTLAQRLFAEKLYPEEAVAEYEAAKREEQTYMLEQAMMQCN</sequence>
<reference evidence="1 2" key="1">
    <citation type="submission" date="2018-08" db="EMBL/GenBank/DDBJ databases">
        <title>Lysinibacillus sp. YLB-03 draft genome sequence.</title>
        <authorList>
            <person name="Yu L."/>
        </authorList>
    </citation>
    <scope>NUCLEOTIDE SEQUENCE [LARGE SCALE GENOMIC DNA]</scope>
    <source>
        <strain evidence="1 2">YLB-03</strain>
    </source>
</reference>
<evidence type="ECO:0000313" key="1">
    <source>
        <dbReference type="EMBL" id="RHW37469.1"/>
    </source>
</evidence>
<protein>
    <submittedName>
        <fullName evidence="1">Uncharacterized protein</fullName>
    </submittedName>
</protein>
<name>A0A396S8P7_9BACL</name>
<keyword evidence="2" id="KW-1185">Reference proteome</keyword>
<gene>
    <name evidence="1" type="ORF">D1B33_07970</name>
</gene>